<dbReference type="AlphaFoldDB" id="A0A7Y0HIF4"/>
<evidence type="ECO:0000256" key="5">
    <source>
        <dbReference type="ARBA" id="ARBA00023136"/>
    </source>
</evidence>
<feature type="compositionally biased region" description="Pro residues" evidence="6">
    <location>
        <begin position="69"/>
        <end position="78"/>
    </location>
</feature>
<feature type="region of interest" description="Disordered" evidence="6">
    <location>
        <begin position="20"/>
        <end position="78"/>
    </location>
</feature>
<dbReference type="Pfam" id="PF03743">
    <property type="entry name" value="TrbI"/>
    <property type="match status" value="1"/>
</dbReference>
<evidence type="ECO:0000256" key="4">
    <source>
        <dbReference type="ARBA" id="ARBA00022989"/>
    </source>
</evidence>
<evidence type="ECO:0000256" key="3">
    <source>
        <dbReference type="ARBA" id="ARBA00022692"/>
    </source>
</evidence>
<comment type="subcellular location">
    <subcellularLocation>
        <location evidence="1">Membrane</location>
        <topology evidence="1">Single-pass membrane protein</topology>
    </subcellularLocation>
</comment>
<protein>
    <submittedName>
        <fullName evidence="7">TrbI/VirB10 family protein</fullName>
    </submittedName>
</protein>
<dbReference type="Proteomes" id="UP000539372">
    <property type="component" value="Unassembled WGS sequence"/>
</dbReference>
<keyword evidence="3" id="KW-0812">Transmembrane</keyword>
<dbReference type="CDD" id="cd16429">
    <property type="entry name" value="VirB10"/>
    <property type="match status" value="1"/>
</dbReference>
<keyword evidence="8" id="KW-1185">Reference proteome</keyword>
<comment type="caution">
    <text evidence="7">The sequence shown here is derived from an EMBL/GenBank/DDBJ whole genome shotgun (WGS) entry which is preliminary data.</text>
</comment>
<dbReference type="EMBL" id="JABBNT010000006">
    <property type="protein sequence ID" value="NMM46494.1"/>
    <property type="molecule type" value="Genomic_DNA"/>
</dbReference>
<accession>A0A7Y0HIF4</accession>
<dbReference type="InterPro" id="IPR005498">
    <property type="entry name" value="T4SS_VirB10/TraB/TrbI"/>
</dbReference>
<keyword evidence="4" id="KW-1133">Transmembrane helix</keyword>
<dbReference type="InterPro" id="IPR042217">
    <property type="entry name" value="T4SS_VirB10/TrbI"/>
</dbReference>
<dbReference type="GO" id="GO:0016020">
    <property type="term" value="C:membrane"/>
    <property type="evidence" value="ECO:0007669"/>
    <property type="project" value="UniProtKB-SubCell"/>
</dbReference>
<feature type="compositionally biased region" description="Pro residues" evidence="6">
    <location>
        <begin position="41"/>
        <end position="61"/>
    </location>
</feature>
<feature type="region of interest" description="Disordered" evidence="6">
    <location>
        <begin position="123"/>
        <end position="158"/>
    </location>
</feature>
<dbReference type="RefSeq" id="WP_169626893.1">
    <property type="nucleotide sequence ID" value="NZ_JABBNT010000006.1"/>
</dbReference>
<comment type="similarity">
    <text evidence="2">Belongs to the TrbI/VirB10 family.</text>
</comment>
<evidence type="ECO:0000256" key="2">
    <source>
        <dbReference type="ARBA" id="ARBA00010265"/>
    </source>
</evidence>
<gene>
    <name evidence="7" type="ORF">HH303_18530</name>
</gene>
<feature type="compositionally biased region" description="Basic and acidic residues" evidence="6">
    <location>
        <begin position="141"/>
        <end position="152"/>
    </location>
</feature>
<keyword evidence="5" id="KW-0472">Membrane</keyword>
<evidence type="ECO:0000313" key="8">
    <source>
        <dbReference type="Proteomes" id="UP000539372"/>
    </source>
</evidence>
<evidence type="ECO:0000256" key="1">
    <source>
        <dbReference type="ARBA" id="ARBA00004167"/>
    </source>
</evidence>
<reference evidence="7 8" key="1">
    <citation type="submission" date="2020-04" db="EMBL/GenBank/DDBJ databases">
        <title>Rhodospirillaceae bacterium KN72 isolated from deep sea.</title>
        <authorList>
            <person name="Zhang D.-C."/>
        </authorList>
    </citation>
    <scope>NUCLEOTIDE SEQUENCE [LARGE SCALE GENOMIC DNA]</scope>
    <source>
        <strain evidence="7 8">KN72</strain>
    </source>
</reference>
<name>A0A7Y0HIF4_9PROT</name>
<dbReference type="Gene3D" id="2.40.128.260">
    <property type="entry name" value="Type IV secretion system, VirB10/TraB/TrbI"/>
    <property type="match status" value="1"/>
</dbReference>
<evidence type="ECO:0000313" key="7">
    <source>
        <dbReference type="EMBL" id="NMM46494.1"/>
    </source>
</evidence>
<sequence length="357" mass="37498">MLCEAALALGLTLGGMCSGEPPAAGTVPMPENDAGLWGFTDPPPPEPPPPPPAPAPAPNFPPIVIREAAPPPAPPPPPAPAPVVVEAPAPNPYRLALMTALSRREGSDADLVRISAPTVSAGPGALRADPLASISPPATPKPEEQYQAEHRTSTGPVDNSRKIAVDRYITGNLEMGINSQLDSDEGGEVVVQTTRDVFGYHGRNILIPKGSRLICRFKGPDEIGKTRIALNCFRILIAGHRAELFEINSRIGDVQGHGGITGEVDTRFWEKYGTAFILTGISGAVRLASAATATADDGNAISSIADAGGQELSQKLGEITASILEQTVDLKPIVTVSQGTRVTIRPQFDWYLKKVEG</sequence>
<organism evidence="7 8">
    <name type="scientific">Pacificispira spongiicola</name>
    <dbReference type="NCBI Taxonomy" id="2729598"/>
    <lineage>
        <taxon>Bacteria</taxon>
        <taxon>Pseudomonadati</taxon>
        <taxon>Pseudomonadota</taxon>
        <taxon>Alphaproteobacteria</taxon>
        <taxon>Rhodospirillales</taxon>
        <taxon>Rhodospirillaceae</taxon>
        <taxon>Pacificispira</taxon>
    </lineage>
</organism>
<evidence type="ECO:0000256" key="6">
    <source>
        <dbReference type="SAM" id="MobiDB-lite"/>
    </source>
</evidence>
<proteinExistence type="inferred from homology"/>